<comment type="function">
    <text evidence="9">Endoribonuclease that initiates mRNA decay.</text>
</comment>
<dbReference type="CDD" id="cd22431">
    <property type="entry name" value="KH-I_RNaseY"/>
    <property type="match status" value="1"/>
</dbReference>
<dbReference type="Gene3D" id="3.30.1370.10">
    <property type="entry name" value="K Homology domain, type 1"/>
    <property type="match status" value="1"/>
</dbReference>
<evidence type="ECO:0000259" key="12">
    <source>
        <dbReference type="PROSITE" id="PS51831"/>
    </source>
</evidence>
<dbReference type="GO" id="GO:0003723">
    <property type="term" value="F:RNA binding"/>
    <property type="evidence" value="ECO:0007669"/>
    <property type="project" value="UniProtKB-UniRule"/>
</dbReference>
<comment type="subcellular location">
    <subcellularLocation>
        <location evidence="9">Cell membrane</location>
        <topology evidence="9">Single-pass membrane protein</topology>
    </subcellularLocation>
</comment>
<keyword evidence="14" id="KW-1185">Reference proteome</keyword>
<keyword evidence="2 9" id="KW-0812">Transmembrane</keyword>
<dbReference type="Pfam" id="PF01966">
    <property type="entry name" value="HD"/>
    <property type="match status" value="1"/>
</dbReference>
<evidence type="ECO:0000256" key="3">
    <source>
        <dbReference type="ARBA" id="ARBA00022722"/>
    </source>
</evidence>
<evidence type="ECO:0000256" key="1">
    <source>
        <dbReference type="ARBA" id="ARBA00022475"/>
    </source>
</evidence>
<reference evidence="13 14" key="1">
    <citation type="submission" date="2017-02" db="EMBL/GenBank/DDBJ databases">
        <authorList>
            <person name="Peterson S.W."/>
        </authorList>
    </citation>
    <scope>NUCLEOTIDE SEQUENCE [LARGE SCALE GENOMIC DNA]</scope>
    <source>
        <strain evidence="13 14">DSM 22323</strain>
    </source>
</reference>
<evidence type="ECO:0000256" key="6">
    <source>
        <dbReference type="ARBA" id="ARBA00022884"/>
    </source>
</evidence>
<dbReference type="SMART" id="SM00322">
    <property type="entry name" value="KH"/>
    <property type="match status" value="1"/>
</dbReference>
<dbReference type="GO" id="GO:0005886">
    <property type="term" value="C:plasma membrane"/>
    <property type="evidence" value="ECO:0007669"/>
    <property type="project" value="UniProtKB-SubCell"/>
</dbReference>
<dbReference type="EMBL" id="FUYZ01000001">
    <property type="protein sequence ID" value="SKB66683.1"/>
    <property type="molecule type" value="Genomic_DNA"/>
</dbReference>
<dbReference type="RefSeq" id="WP_185116705.1">
    <property type="nucleotide sequence ID" value="NZ_FUYZ01000001.1"/>
</dbReference>
<dbReference type="PANTHER" id="PTHR12826">
    <property type="entry name" value="RIBONUCLEASE Y"/>
    <property type="match status" value="1"/>
</dbReference>
<dbReference type="SUPFAM" id="SSF109604">
    <property type="entry name" value="HD-domain/PDEase-like"/>
    <property type="match status" value="1"/>
</dbReference>
<evidence type="ECO:0000256" key="4">
    <source>
        <dbReference type="ARBA" id="ARBA00022759"/>
    </source>
</evidence>
<dbReference type="InterPro" id="IPR003607">
    <property type="entry name" value="HD/PDEase_dom"/>
</dbReference>
<keyword evidence="6 9" id="KW-0694">RNA-binding</keyword>
<evidence type="ECO:0000256" key="5">
    <source>
        <dbReference type="ARBA" id="ARBA00022801"/>
    </source>
</evidence>
<dbReference type="InterPro" id="IPR022711">
    <property type="entry name" value="RNase_Y_N"/>
</dbReference>
<keyword evidence="7 9" id="KW-1133">Transmembrane helix</keyword>
<dbReference type="FunFam" id="1.10.3210.10:FF:000013">
    <property type="entry name" value="Ribonuclease Y"/>
    <property type="match status" value="1"/>
</dbReference>
<proteinExistence type="inferred from homology"/>
<dbReference type="AlphaFoldDB" id="A0A1T5D569"/>
<keyword evidence="8 9" id="KW-0472">Membrane</keyword>
<accession>A0A1T5D569</accession>
<dbReference type="GO" id="GO:0004521">
    <property type="term" value="F:RNA endonuclease activity"/>
    <property type="evidence" value="ECO:0007669"/>
    <property type="project" value="UniProtKB-UniRule"/>
</dbReference>
<dbReference type="CDD" id="cd00077">
    <property type="entry name" value="HDc"/>
    <property type="match status" value="1"/>
</dbReference>
<dbReference type="PROSITE" id="PS50084">
    <property type="entry name" value="KH_TYPE_1"/>
    <property type="match status" value="1"/>
</dbReference>
<dbReference type="Gene3D" id="1.10.3210.10">
    <property type="entry name" value="Hypothetical protein af1432"/>
    <property type="match status" value="1"/>
</dbReference>
<dbReference type="Pfam" id="PF12072">
    <property type="entry name" value="RNase_Y_N"/>
    <property type="match status" value="1"/>
</dbReference>
<keyword evidence="3 9" id="KW-0540">Nuclease</keyword>
<dbReference type="PANTHER" id="PTHR12826:SF15">
    <property type="entry name" value="RIBONUCLEASE Y"/>
    <property type="match status" value="1"/>
</dbReference>
<evidence type="ECO:0000256" key="8">
    <source>
        <dbReference type="ARBA" id="ARBA00023136"/>
    </source>
</evidence>
<keyword evidence="4 9" id="KW-0255">Endonuclease</keyword>
<evidence type="ECO:0000313" key="14">
    <source>
        <dbReference type="Proteomes" id="UP000191112"/>
    </source>
</evidence>
<dbReference type="PROSITE" id="PS51831">
    <property type="entry name" value="HD"/>
    <property type="match status" value="1"/>
</dbReference>
<dbReference type="Proteomes" id="UP000191112">
    <property type="component" value="Unassembled WGS sequence"/>
</dbReference>
<dbReference type="GO" id="GO:0016787">
    <property type="term" value="F:hydrolase activity"/>
    <property type="evidence" value="ECO:0007669"/>
    <property type="project" value="UniProtKB-KW"/>
</dbReference>
<dbReference type="InterPro" id="IPR036612">
    <property type="entry name" value="KH_dom_type_1_sf"/>
</dbReference>
<dbReference type="NCBIfam" id="TIGR00277">
    <property type="entry name" value="HDIG"/>
    <property type="match status" value="1"/>
</dbReference>
<organism evidence="13 14">
    <name type="scientific">Soonwooa buanensis</name>
    <dbReference type="NCBI Taxonomy" id="619805"/>
    <lineage>
        <taxon>Bacteria</taxon>
        <taxon>Pseudomonadati</taxon>
        <taxon>Bacteroidota</taxon>
        <taxon>Flavobacteriia</taxon>
        <taxon>Flavobacteriales</taxon>
        <taxon>Weeksellaceae</taxon>
        <taxon>Chryseobacterium group</taxon>
        <taxon>Soonwooa</taxon>
    </lineage>
</organism>
<evidence type="ECO:0000256" key="2">
    <source>
        <dbReference type="ARBA" id="ARBA00022692"/>
    </source>
</evidence>
<evidence type="ECO:0000256" key="11">
    <source>
        <dbReference type="SAM" id="MobiDB-lite"/>
    </source>
</evidence>
<dbReference type="GO" id="GO:0006402">
    <property type="term" value="P:mRNA catabolic process"/>
    <property type="evidence" value="ECO:0007669"/>
    <property type="project" value="UniProtKB-UniRule"/>
</dbReference>
<evidence type="ECO:0000256" key="7">
    <source>
        <dbReference type="ARBA" id="ARBA00022989"/>
    </source>
</evidence>
<comment type="similarity">
    <text evidence="9">Belongs to the RNase Y family.</text>
</comment>
<dbReference type="STRING" id="619805.SAMN05660477_00624"/>
<dbReference type="SUPFAM" id="SSF54791">
    <property type="entry name" value="Eukaryotic type KH-domain (KH-domain type I)"/>
    <property type="match status" value="1"/>
</dbReference>
<dbReference type="SMART" id="SM00471">
    <property type="entry name" value="HDc"/>
    <property type="match status" value="1"/>
</dbReference>
<dbReference type="EC" id="3.1.-.-" evidence="9 10"/>
<protein>
    <recommendedName>
        <fullName evidence="9 10">Ribonuclease Y</fullName>
        <shortName evidence="9">RNase Y</shortName>
        <ecNumber evidence="9 10">3.1.-.-</ecNumber>
    </recommendedName>
</protein>
<dbReference type="InterPro" id="IPR017705">
    <property type="entry name" value="Ribonuclease_Y"/>
</dbReference>
<dbReference type="InterPro" id="IPR006675">
    <property type="entry name" value="HDIG_dom"/>
</dbReference>
<keyword evidence="5 9" id="KW-0378">Hydrolase</keyword>
<feature type="region of interest" description="Disordered" evidence="11">
    <location>
        <begin position="74"/>
        <end position="97"/>
    </location>
</feature>
<dbReference type="InterPro" id="IPR006674">
    <property type="entry name" value="HD_domain"/>
</dbReference>
<dbReference type="HAMAP" id="MF_00335">
    <property type="entry name" value="RNase_Y"/>
    <property type="match status" value="1"/>
</dbReference>
<dbReference type="InterPro" id="IPR004088">
    <property type="entry name" value="KH_dom_type_1"/>
</dbReference>
<evidence type="ECO:0000313" key="13">
    <source>
        <dbReference type="EMBL" id="SKB66683.1"/>
    </source>
</evidence>
<feature type="domain" description="HD" evidence="12">
    <location>
        <begin position="339"/>
        <end position="432"/>
    </location>
</feature>
<dbReference type="Pfam" id="PF00013">
    <property type="entry name" value="KH_1"/>
    <property type="match status" value="1"/>
</dbReference>
<dbReference type="NCBIfam" id="TIGR03319">
    <property type="entry name" value="RNase_Y"/>
    <property type="match status" value="1"/>
</dbReference>
<evidence type="ECO:0000256" key="9">
    <source>
        <dbReference type="HAMAP-Rule" id="MF_00335"/>
    </source>
</evidence>
<keyword evidence="1 9" id="KW-1003">Cell membrane</keyword>
<name>A0A1T5D569_9FLAO</name>
<gene>
    <name evidence="9" type="primary">rny</name>
    <name evidence="13" type="ORF">SAMN05660477_00624</name>
</gene>
<dbReference type="InterPro" id="IPR004087">
    <property type="entry name" value="KH_dom"/>
</dbReference>
<evidence type="ECO:0000256" key="10">
    <source>
        <dbReference type="NCBIfam" id="TIGR03319"/>
    </source>
</evidence>
<feature type="transmembrane region" description="Helical" evidence="9">
    <location>
        <begin position="6"/>
        <end position="24"/>
    </location>
</feature>
<sequence>MIATYITIGIVALVIGAVLGIMYSKSSLNSKGKFILEDAKKSAETIIEKANTQAETIKKEKHLQAKEKFLELKSEHDSNIQSREKKMQEVEKRTKDKEHKLNEELSKVGRQEKDLEKQLADYSKKQEIVERKQQELDAATAQKVEMLEKISNYTAEEAKEELVEAMRAEAKTRAQAYVQNIMEEAQLNAKTEAKKIVIQTIQRIGTEQAIENSVSVFNIESDEIKGRIIGREGRNIRALEAATGVEIIVDDTPEAILLSCFDPVRREVARLSLHRLVTDGRIHPARIEEVVLKTQKQIEEEIIEVGKRTIIDLGIHGLHPELVKIVGRMKFRSSYGQNLLQHSREVANIAATMAAELGLNVKLAKRAGLLHDIGKVPEQESELPHALLGMQWAEKYGENAEVINAIGAHHDEIEMTSLLSPIIQVADAISGARPGARRQVLESYIQRLKDLEAAALSFDGVSSAYAIQAGRELRVMVESAKVNDEVAHQLSYDISEKIQNELTYPGQVRVTVIRETRAVNIAR</sequence>